<dbReference type="EMBL" id="JBAHYK010000443">
    <property type="protein sequence ID" value="KAL0573971.1"/>
    <property type="molecule type" value="Genomic_DNA"/>
</dbReference>
<comment type="caution">
    <text evidence="3">The sequence shown here is derived from an EMBL/GenBank/DDBJ whole genome shotgun (WGS) entry which is preliminary data.</text>
</comment>
<dbReference type="SUPFAM" id="SSF50729">
    <property type="entry name" value="PH domain-like"/>
    <property type="match status" value="1"/>
</dbReference>
<feature type="compositionally biased region" description="Polar residues" evidence="1">
    <location>
        <begin position="859"/>
        <end position="870"/>
    </location>
</feature>
<gene>
    <name evidence="3" type="ORF">V5O48_007986</name>
</gene>
<feature type="compositionally biased region" description="Polar residues" evidence="1">
    <location>
        <begin position="946"/>
        <end position="957"/>
    </location>
</feature>
<accession>A0ABR3FFL0</accession>
<feature type="region of interest" description="Disordered" evidence="1">
    <location>
        <begin position="766"/>
        <end position="892"/>
    </location>
</feature>
<feature type="compositionally biased region" description="Low complexity" evidence="1">
    <location>
        <begin position="830"/>
        <end position="839"/>
    </location>
</feature>
<evidence type="ECO:0000256" key="1">
    <source>
        <dbReference type="SAM" id="MobiDB-lite"/>
    </source>
</evidence>
<dbReference type="Pfam" id="PF00621">
    <property type="entry name" value="RhoGEF"/>
    <property type="match status" value="1"/>
</dbReference>
<keyword evidence="4" id="KW-1185">Reference proteome</keyword>
<protein>
    <recommendedName>
        <fullName evidence="2">DH domain-containing protein</fullName>
    </recommendedName>
</protein>
<dbReference type="Gene3D" id="1.20.900.10">
    <property type="entry name" value="Dbl homology (DH) domain"/>
    <property type="match status" value="1"/>
</dbReference>
<feature type="compositionally biased region" description="Polar residues" evidence="1">
    <location>
        <begin position="913"/>
        <end position="930"/>
    </location>
</feature>
<dbReference type="PROSITE" id="PS50010">
    <property type="entry name" value="DH_2"/>
    <property type="match status" value="1"/>
</dbReference>
<feature type="domain" description="DH" evidence="2">
    <location>
        <begin position="126"/>
        <end position="463"/>
    </location>
</feature>
<dbReference type="InterPro" id="IPR000219">
    <property type="entry name" value="DH_dom"/>
</dbReference>
<dbReference type="SUPFAM" id="SSF48065">
    <property type="entry name" value="DBL homology domain (DH-domain)"/>
    <property type="match status" value="1"/>
</dbReference>
<feature type="compositionally biased region" description="Basic residues" evidence="1">
    <location>
        <begin position="934"/>
        <end position="943"/>
    </location>
</feature>
<organism evidence="3 4">
    <name type="scientific">Marasmius crinis-equi</name>
    <dbReference type="NCBI Taxonomy" id="585013"/>
    <lineage>
        <taxon>Eukaryota</taxon>
        <taxon>Fungi</taxon>
        <taxon>Dikarya</taxon>
        <taxon>Basidiomycota</taxon>
        <taxon>Agaricomycotina</taxon>
        <taxon>Agaricomycetes</taxon>
        <taxon>Agaricomycetidae</taxon>
        <taxon>Agaricales</taxon>
        <taxon>Marasmiineae</taxon>
        <taxon>Marasmiaceae</taxon>
        <taxon>Marasmius</taxon>
    </lineage>
</organism>
<feature type="compositionally biased region" description="Basic and acidic residues" evidence="1">
    <location>
        <begin position="789"/>
        <end position="807"/>
    </location>
</feature>
<feature type="region of interest" description="Disordered" evidence="1">
    <location>
        <begin position="913"/>
        <end position="992"/>
    </location>
</feature>
<feature type="compositionally biased region" description="Low complexity" evidence="1">
    <location>
        <begin position="769"/>
        <end position="782"/>
    </location>
</feature>
<reference evidence="3 4" key="1">
    <citation type="submission" date="2024-02" db="EMBL/GenBank/DDBJ databases">
        <title>A draft genome for the cacao thread blight pathogen Marasmius crinis-equi.</title>
        <authorList>
            <person name="Cohen S.P."/>
            <person name="Baruah I.K."/>
            <person name="Amoako-Attah I."/>
            <person name="Bukari Y."/>
            <person name="Meinhardt L.W."/>
            <person name="Bailey B.A."/>
        </authorList>
    </citation>
    <scope>NUCLEOTIDE SEQUENCE [LARGE SCALE GENOMIC DNA]</scope>
    <source>
        <strain evidence="3 4">GH-76</strain>
    </source>
</reference>
<evidence type="ECO:0000313" key="3">
    <source>
        <dbReference type="EMBL" id="KAL0573971.1"/>
    </source>
</evidence>
<feature type="compositionally biased region" description="Low complexity" evidence="1">
    <location>
        <begin position="698"/>
        <end position="709"/>
    </location>
</feature>
<evidence type="ECO:0000259" key="2">
    <source>
        <dbReference type="PROSITE" id="PS50010"/>
    </source>
</evidence>
<name>A0ABR3FFL0_9AGAR</name>
<feature type="compositionally biased region" description="Low complexity" evidence="1">
    <location>
        <begin position="847"/>
        <end position="857"/>
    </location>
</feature>
<feature type="region of interest" description="Disordered" evidence="1">
    <location>
        <begin position="332"/>
        <end position="368"/>
    </location>
</feature>
<feature type="region of interest" description="Disordered" evidence="1">
    <location>
        <begin position="662"/>
        <end position="709"/>
    </location>
</feature>
<proteinExistence type="predicted"/>
<evidence type="ECO:0000313" key="4">
    <source>
        <dbReference type="Proteomes" id="UP001465976"/>
    </source>
</evidence>
<dbReference type="PANTHER" id="PTHR45818">
    <property type="entry name" value="PROTEIN VAV"/>
    <property type="match status" value="1"/>
</dbReference>
<sequence length="992" mass="109320">MSPHARPQSSVLLQRCASTSSVPSRRRSASESTSTMYSISRRRRVDAQDATGSDFVPTESIPVLLARSKPPLQEFAPNTKRNIILDHHDDETENKSLDLELSAESTSSGEVHEDRRLLESTKDSHRKYHALMELLCTEVSYLEDLRILVSIYLRNIPTLTRIPNTGTFGRNSSFASVSRNSSYTQLTGGSMTIAAAGMNIPTTLPMTSIHPEKTVLKHLFTDMEVELLTRNAEDVLRFHERFVEELKISMNSLGIPMESVDDLGTIEDRPGLDNVDAGIAVVSTKFATESSRFNLYQTFCAGHPEALDILRREQQLHPTEWDLFEQRCGASALERRPSRPQSVSNEIPDVDSASTITPKRKRRTSISAVDQTVRTIKGTLGGQMPKEAPPTEPTNRSRLFFMDYMIKPVQRICKYPLLLDQLKTGKSPVAVSTSPISSVTNVNVVVESAALAMRHVAGEVDEARRRHDVAARSLLIVSRISVAPISTSMSSRPIQVLTSSFLSSLGTCLFAGTLDVIHNRSTKHSANMSSINVKYLGAFLYAGGYLILVKVHKGKVYDPRHWFRLSEFQITDPDEMEAWLPCSFRLACNGYEFELAAACHAEKETWLAKIRESLDCPVPAWINEPASSLQLNAKHESATPADGPCEVISTLPTIQSISEDLINDNSNSQGAPLIDRGTEESPVKRKTASRSSTGTEFSHPSRQSSSASVRSILSPMVVDSETIVIRRCLPSARAHVNQGLHDVISDQCLTARSYAALHEGGLFQAPHISRSGTSRSNSSALSMKKLKKHESVRVARKSLYDDGKDGKSYASRTKSLSRVGKRPKALSIASNSSDGMDSPSSHHHYHSSSPPSSSHYSFTMATSSPVSYDTSPIRDGPFQPSSLPNAHPEKYTRKARHSLVGSVRNLFFTRVSGASSPEESSDYPSKNSSGILKRWVKAPHRRANSAPDNPNNPTLESLPTLHSRDSPVLPELDRRSPLHWTVAEVKPSSDSH</sequence>
<dbReference type="Proteomes" id="UP001465976">
    <property type="component" value="Unassembled WGS sequence"/>
</dbReference>
<dbReference type="InterPro" id="IPR035899">
    <property type="entry name" value="DBL_dom_sf"/>
</dbReference>
<feature type="compositionally biased region" description="Polar residues" evidence="1">
    <location>
        <begin position="7"/>
        <end position="23"/>
    </location>
</feature>
<dbReference type="PANTHER" id="PTHR45818:SF3">
    <property type="entry name" value="PROTEIN VAV"/>
    <property type="match status" value="1"/>
</dbReference>
<feature type="region of interest" description="Disordered" evidence="1">
    <location>
        <begin position="1"/>
        <end position="53"/>
    </location>
</feature>